<comment type="catalytic activity">
    <reaction evidence="1">
        <text>2 6,7-dimethyl-8-(1-D-ribityl)lumazine + H(+) = 5-amino-6-(D-ribitylamino)uracil + riboflavin</text>
        <dbReference type="Rhea" id="RHEA:20772"/>
        <dbReference type="ChEBI" id="CHEBI:15378"/>
        <dbReference type="ChEBI" id="CHEBI:15934"/>
        <dbReference type="ChEBI" id="CHEBI:57986"/>
        <dbReference type="ChEBI" id="CHEBI:58201"/>
        <dbReference type="EC" id="2.5.1.9"/>
    </reaction>
</comment>
<keyword evidence="6" id="KW-0686">Riboflavin biosynthesis</keyword>
<reference evidence="12 13" key="1">
    <citation type="submission" date="2021-03" db="EMBL/GenBank/DDBJ databases">
        <title>Metabolic Capacity of the Antarctic Cyanobacterium Phormidium pseudopriestleyi that Sustains Oxygenic Photosynthesis in the Presence of Hydrogen Sulfide.</title>
        <authorList>
            <person name="Lumian J.E."/>
            <person name="Jungblut A.D."/>
            <person name="Dillon M.L."/>
            <person name="Hawes I."/>
            <person name="Doran P.T."/>
            <person name="Mackey T.J."/>
            <person name="Dick G.J."/>
            <person name="Grettenberger C.L."/>
            <person name="Sumner D.Y."/>
        </authorList>
    </citation>
    <scope>NUCLEOTIDE SEQUENCE [LARGE SCALE GENOMIC DNA]</scope>
    <source>
        <strain evidence="12 13">FRX01</strain>
    </source>
</reference>
<evidence type="ECO:0000256" key="7">
    <source>
        <dbReference type="ARBA" id="ARBA00022679"/>
    </source>
</evidence>
<keyword evidence="8" id="KW-0677">Repeat</keyword>
<evidence type="ECO:0000259" key="11">
    <source>
        <dbReference type="PROSITE" id="PS51177"/>
    </source>
</evidence>
<organism evidence="12 13">
    <name type="scientific">Phormidium pseudopriestleyi FRX01</name>
    <dbReference type="NCBI Taxonomy" id="1759528"/>
    <lineage>
        <taxon>Bacteria</taxon>
        <taxon>Bacillati</taxon>
        <taxon>Cyanobacteriota</taxon>
        <taxon>Cyanophyceae</taxon>
        <taxon>Oscillatoriophycideae</taxon>
        <taxon>Oscillatoriales</taxon>
        <taxon>Oscillatoriaceae</taxon>
        <taxon>Phormidium</taxon>
    </lineage>
</organism>
<protein>
    <recommendedName>
        <fullName evidence="5 9">Riboflavin synthase</fullName>
        <ecNumber evidence="4 9">2.5.1.9</ecNumber>
    </recommendedName>
</protein>
<evidence type="ECO:0000256" key="6">
    <source>
        <dbReference type="ARBA" id="ARBA00022619"/>
    </source>
</evidence>
<dbReference type="InterPro" id="IPR023366">
    <property type="entry name" value="ATP_synth_asu-like_sf"/>
</dbReference>
<gene>
    <name evidence="12" type="primary">ribE</name>
    <name evidence="12" type="ORF">J0895_09070</name>
</gene>
<comment type="caution">
    <text evidence="12">The sequence shown here is derived from an EMBL/GenBank/DDBJ whole genome shotgun (WGS) entry which is preliminary data.</text>
</comment>
<evidence type="ECO:0000256" key="8">
    <source>
        <dbReference type="ARBA" id="ARBA00022737"/>
    </source>
</evidence>
<proteinExistence type="predicted"/>
<dbReference type="InterPro" id="IPR017938">
    <property type="entry name" value="Riboflavin_synthase-like_b-brl"/>
</dbReference>
<dbReference type="SUPFAM" id="SSF63380">
    <property type="entry name" value="Riboflavin synthase domain-like"/>
    <property type="match status" value="2"/>
</dbReference>
<name>A0ABS3FR07_9CYAN</name>
<keyword evidence="7 12" id="KW-0808">Transferase</keyword>
<evidence type="ECO:0000256" key="10">
    <source>
        <dbReference type="PROSITE-ProRule" id="PRU00524"/>
    </source>
</evidence>
<dbReference type="NCBIfam" id="NF006767">
    <property type="entry name" value="PRK09289.1"/>
    <property type="match status" value="1"/>
</dbReference>
<sequence>MFTGLIQGLGTIEAIGTENLKISCHSGAEAVLTDLELGDSVAVDGVCLTVVEILPRGFIAIASPETLDRTTLATVSHTYVNLETSLRVGSKLGGHFVTGHVDGIGCLQQSIQTASSWSMTFTAPPASQQLWHHQIAPYIVSKGSIAVNGISLTIADCDEKGTYFTAAVIPHSYAETNLRYLQLGHWVNLEADILGKYVGKFIRSSFGSPLSDIPSDDVTPSLSRFDQISPSFLAEHGYL</sequence>
<dbReference type="CDD" id="cd00402">
    <property type="entry name" value="Riboflavin_synthase_like"/>
    <property type="match status" value="1"/>
</dbReference>
<dbReference type="RefSeq" id="WP_207087785.1">
    <property type="nucleotide sequence ID" value="NZ_JAFLQW010000245.1"/>
</dbReference>
<dbReference type="Pfam" id="PF00677">
    <property type="entry name" value="Lum_binding"/>
    <property type="match status" value="2"/>
</dbReference>
<dbReference type="InterPro" id="IPR001783">
    <property type="entry name" value="Lumazine-bd"/>
</dbReference>
<evidence type="ECO:0000256" key="5">
    <source>
        <dbReference type="ARBA" id="ARBA00013950"/>
    </source>
</evidence>
<dbReference type="InterPro" id="IPR026017">
    <property type="entry name" value="Lumazine-bd_dom"/>
</dbReference>
<dbReference type="EC" id="2.5.1.9" evidence="4 9"/>
<dbReference type="Gene3D" id="2.40.30.20">
    <property type="match status" value="2"/>
</dbReference>
<feature type="repeat" description="Lumazine-binding" evidence="10">
    <location>
        <begin position="96"/>
        <end position="202"/>
    </location>
</feature>
<feature type="repeat" description="Lumazine-binding" evidence="10">
    <location>
        <begin position="1"/>
        <end position="95"/>
    </location>
</feature>
<comment type="function">
    <text evidence="2">Catalyzes the dismutation of two molecules of 6,7-dimethyl-8-ribityllumazine, resulting in the formation of riboflavin and 5-amino-6-(D-ribitylamino)uracil.</text>
</comment>
<dbReference type="Proteomes" id="UP000664844">
    <property type="component" value="Unassembled WGS sequence"/>
</dbReference>
<evidence type="ECO:0000313" key="13">
    <source>
        <dbReference type="Proteomes" id="UP000664844"/>
    </source>
</evidence>
<dbReference type="PROSITE" id="PS51177">
    <property type="entry name" value="LUMAZINE_BIND"/>
    <property type="match status" value="2"/>
</dbReference>
<feature type="domain" description="Lumazine-binding" evidence="11">
    <location>
        <begin position="1"/>
        <end position="95"/>
    </location>
</feature>
<dbReference type="NCBIfam" id="TIGR00187">
    <property type="entry name" value="ribE"/>
    <property type="match status" value="1"/>
</dbReference>
<dbReference type="PANTHER" id="PTHR21098:SF12">
    <property type="entry name" value="RIBOFLAVIN SYNTHASE"/>
    <property type="match status" value="1"/>
</dbReference>
<accession>A0ABS3FR07</accession>
<comment type="pathway">
    <text evidence="3">Cofactor biosynthesis; riboflavin biosynthesis; riboflavin from 2-hydroxy-3-oxobutyl phosphate and 5-amino-6-(D-ribitylamino)uracil: step 2/2.</text>
</comment>
<evidence type="ECO:0000313" key="12">
    <source>
        <dbReference type="EMBL" id="MBO0349253.1"/>
    </source>
</evidence>
<evidence type="ECO:0000256" key="9">
    <source>
        <dbReference type="NCBIfam" id="TIGR00187"/>
    </source>
</evidence>
<evidence type="ECO:0000256" key="4">
    <source>
        <dbReference type="ARBA" id="ARBA00012827"/>
    </source>
</evidence>
<evidence type="ECO:0000256" key="1">
    <source>
        <dbReference type="ARBA" id="ARBA00000968"/>
    </source>
</evidence>
<dbReference type="GO" id="GO:0004746">
    <property type="term" value="F:riboflavin synthase activity"/>
    <property type="evidence" value="ECO:0007669"/>
    <property type="project" value="UniProtKB-EC"/>
</dbReference>
<dbReference type="PANTHER" id="PTHR21098">
    <property type="entry name" value="RIBOFLAVIN SYNTHASE ALPHA CHAIN"/>
    <property type="match status" value="1"/>
</dbReference>
<evidence type="ECO:0000256" key="2">
    <source>
        <dbReference type="ARBA" id="ARBA00002803"/>
    </source>
</evidence>
<feature type="domain" description="Lumazine-binding" evidence="11">
    <location>
        <begin position="96"/>
        <end position="202"/>
    </location>
</feature>
<dbReference type="PIRSF" id="PIRSF000498">
    <property type="entry name" value="Riboflavin_syn_A"/>
    <property type="match status" value="1"/>
</dbReference>
<keyword evidence="13" id="KW-1185">Reference proteome</keyword>
<dbReference type="EMBL" id="JAFLQW010000245">
    <property type="protein sequence ID" value="MBO0349253.1"/>
    <property type="molecule type" value="Genomic_DNA"/>
</dbReference>
<evidence type="ECO:0000256" key="3">
    <source>
        <dbReference type="ARBA" id="ARBA00004887"/>
    </source>
</evidence>